<dbReference type="EMBL" id="FWZX01000005">
    <property type="protein sequence ID" value="SMF13605.1"/>
    <property type="molecule type" value="Genomic_DNA"/>
</dbReference>
<organism evidence="2 3">
    <name type="scientific">Tistlia consotensis USBA 355</name>
    <dbReference type="NCBI Taxonomy" id="560819"/>
    <lineage>
        <taxon>Bacteria</taxon>
        <taxon>Pseudomonadati</taxon>
        <taxon>Pseudomonadota</taxon>
        <taxon>Alphaproteobacteria</taxon>
        <taxon>Rhodospirillales</taxon>
        <taxon>Rhodovibrionaceae</taxon>
        <taxon>Tistlia</taxon>
    </lineage>
</organism>
<dbReference type="PROSITE" id="PS50206">
    <property type="entry name" value="RHODANESE_3"/>
    <property type="match status" value="1"/>
</dbReference>
<dbReference type="SUPFAM" id="SSF52821">
    <property type="entry name" value="Rhodanese/Cell cycle control phosphatase"/>
    <property type="match status" value="1"/>
</dbReference>
<evidence type="ECO:0000313" key="3">
    <source>
        <dbReference type="Proteomes" id="UP000192917"/>
    </source>
</evidence>
<gene>
    <name evidence="2" type="ORF">SAMN05428998_105179</name>
</gene>
<dbReference type="Pfam" id="PF00581">
    <property type="entry name" value="Rhodanese"/>
    <property type="match status" value="1"/>
</dbReference>
<reference evidence="2 3" key="1">
    <citation type="submission" date="2017-04" db="EMBL/GenBank/DDBJ databases">
        <authorList>
            <person name="Afonso C.L."/>
            <person name="Miller P.J."/>
            <person name="Scott M.A."/>
            <person name="Spackman E."/>
            <person name="Goraichik I."/>
            <person name="Dimitrov K.M."/>
            <person name="Suarez D.L."/>
            <person name="Swayne D.E."/>
        </authorList>
    </citation>
    <scope>NUCLEOTIDE SEQUENCE [LARGE SCALE GENOMIC DNA]</scope>
    <source>
        <strain evidence="2 3">USBA 355</strain>
    </source>
</reference>
<evidence type="ECO:0000259" key="1">
    <source>
        <dbReference type="PROSITE" id="PS50206"/>
    </source>
</evidence>
<dbReference type="STRING" id="560819.SAMN05428998_105179"/>
<name>A0A1Y6BIR8_9PROT</name>
<keyword evidence="3" id="KW-1185">Reference proteome</keyword>
<dbReference type="Gene3D" id="3.40.250.10">
    <property type="entry name" value="Rhodanese-like domain"/>
    <property type="match status" value="1"/>
</dbReference>
<sequence>MTTSPSAAAAGATAASADYAGDLDSRAAHELLAREPEALLVDVRSAPEWDFVGRPDPEALGGRVVFVSWKRWPGMASNERFLQEVAAAGVLPERPLLLLCRSGQRSRDAAVALTRAGFGPCWNIADGFEGPKDEAGHRNTLSGWRAAGLPWIQG</sequence>
<dbReference type="InterPro" id="IPR001763">
    <property type="entry name" value="Rhodanese-like_dom"/>
</dbReference>
<evidence type="ECO:0000313" key="2">
    <source>
        <dbReference type="EMBL" id="SMF13605.1"/>
    </source>
</evidence>
<feature type="domain" description="Rhodanese" evidence="1">
    <location>
        <begin position="34"/>
        <end position="140"/>
    </location>
</feature>
<dbReference type="AlphaFoldDB" id="A0A1Y6BIR8"/>
<dbReference type="RefSeq" id="WP_089229635.1">
    <property type="nucleotide sequence ID" value="NZ_FWZX01000005.1"/>
</dbReference>
<dbReference type="GO" id="GO:0016740">
    <property type="term" value="F:transferase activity"/>
    <property type="evidence" value="ECO:0007669"/>
    <property type="project" value="UniProtKB-KW"/>
</dbReference>
<dbReference type="InterPro" id="IPR036873">
    <property type="entry name" value="Rhodanese-like_dom_sf"/>
</dbReference>
<dbReference type="Proteomes" id="UP000192917">
    <property type="component" value="Unassembled WGS sequence"/>
</dbReference>
<dbReference type="CDD" id="cd01522">
    <property type="entry name" value="RHOD_1"/>
    <property type="match status" value="1"/>
</dbReference>
<accession>A0A1Y6BIR8</accession>
<dbReference type="SMART" id="SM00450">
    <property type="entry name" value="RHOD"/>
    <property type="match status" value="1"/>
</dbReference>
<proteinExistence type="predicted"/>
<protein>
    <submittedName>
        <fullName evidence="2">Rhodanese-related sulfurtransferase</fullName>
    </submittedName>
</protein>
<keyword evidence="2" id="KW-0808">Transferase</keyword>